<dbReference type="KEGG" id="sus:Acid_2090"/>
<dbReference type="Gene3D" id="3.40.50.1110">
    <property type="entry name" value="SGNH hydrolase"/>
    <property type="match status" value="1"/>
</dbReference>
<dbReference type="eggNOG" id="COG2755">
    <property type="taxonomic scope" value="Bacteria"/>
</dbReference>
<dbReference type="InParanoid" id="Q026I9"/>
<dbReference type="InterPro" id="IPR053140">
    <property type="entry name" value="GDSL_Rv0518-like"/>
</dbReference>
<evidence type="ECO:0000313" key="2">
    <source>
        <dbReference type="EMBL" id="ABJ83080.1"/>
    </source>
</evidence>
<dbReference type="STRING" id="234267.Acid_2090"/>
<sequence length="346" mass="36567">MILRSSIGGRRVRIELSNMATASPVQIGAAHIAVHKGGGATVEGTDRALTFGGNEAVTIAGGVLVVSDPVDLEVAPLTELAISVYLPHETSAASNHRLGLHTMYITPGNTAAAATLPESTKMTAYMWLSSVDVIAPADAFAVVALGDSITDSQGSSVDSNHAWPSGLARRMGTNEATRHIAVVNQGIQGNQVLKDGAGVSVLARFERDVLSRPGVKWVILLEGVNDINVQGANGGPGALTAEDLIWGYRQIIERAHIAGLRVIGATVMPEEGVWIANQRTEALREAVNQWIRAKGNFDAVVDFDAAVRDPQHPGKLRAEFNSGDNIHLSDDGYQALADAFDLSVFK</sequence>
<gene>
    <name evidence="2" type="ordered locus">Acid_2090</name>
</gene>
<organism evidence="2">
    <name type="scientific">Solibacter usitatus (strain Ellin6076)</name>
    <dbReference type="NCBI Taxonomy" id="234267"/>
    <lineage>
        <taxon>Bacteria</taxon>
        <taxon>Pseudomonadati</taxon>
        <taxon>Acidobacteriota</taxon>
        <taxon>Terriglobia</taxon>
        <taxon>Bryobacterales</taxon>
        <taxon>Solibacteraceae</taxon>
        <taxon>Candidatus Solibacter</taxon>
    </lineage>
</organism>
<dbReference type="PANTHER" id="PTHR43784:SF2">
    <property type="entry name" value="GDSL-LIKE LIPASE_ACYLHYDROLASE, PUTATIVE (AFU_ORTHOLOGUE AFUA_2G00820)-RELATED"/>
    <property type="match status" value="1"/>
</dbReference>
<dbReference type="InterPro" id="IPR036514">
    <property type="entry name" value="SGNH_hydro_sf"/>
</dbReference>
<evidence type="ECO:0000259" key="1">
    <source>
        <dbReference type="Pfam" id="PF13472"/>
    </source>
</evidence>
<dbReference type="AlphaFoldDB" id="Q026I9"/>
<reference evidence="2" key="1">
    <citation type="submission" date="2006-10" db="EMBL/GenBank/DDBJ databases">
        <title>Complete sequence of Solibacter usitatus Ellin6076.</title>
        <authorList>
            <consortium name="US DOE Joint Genome Institute"/>
            <person name="Copeland A."/>
            <person name="Lucas S."/>
            <person name="Lapidus A."/>
            <person name="Barry K."/>
            <person name="Detter J.C."/>
            <person name="Glavina del Rio T."/>
            <person name="Hammon N."/>
            <person name="Israni S."/>
            <person name="Dalin E."/>
            <person name="Tice H."/>
            <person name="Pitluck S."/>
            <person name="Thompson L.S."/>
            <person name="Brettin T."/>
            <person name="Bruce D."/>
            <person name="Han C."/>
            <person name="Tapia R."/>
            <person name="Gilna P."/>
            <person name="Schmutz J."/>
            <person name="Larimer F."/>
            <person name="Land M."/>
            <person name="Hauser L."/>
            <person name="Kyrpides N."/>
            <person name="Mikhailova N."/>
            <person name="Janssen P.H."/>
            <person name="Kuske C.R."/>
            <person name="Richardson P."/>
        </authorList>
    </citation>
    <scope>NUCLEOTIDE SEQUENCE</scope>
    <source>
        <strain evidence="2">Ellin6076</strain>
    </source>
</reference>
<name>Q026I9_SOLUE</name>
<dbReference type="Pfam" id="PF13472">
    <property type="entry name" value="Lipase_GDSL_2"/>
    <property type="match status" value="1"/>
</dbReference>
<protein>
    <submittedName>
        <fullName evidence="2">Lipolytic enzyme, G-D-S-L family</fullName>
    </submittedName>
</protein>
<dbReference type="GO" id="GO:0016788">
    <property type="term" value="F:hydrolase activity, acting on ester bonds"/>
    <property type="evidence" value="ECO:0007669"/>
    <property type="project" value="UniProtKB-ARBA"/>
</dbReference>
<dbReference type="InterPro" id="IPR013830">
    <property type="entry name" value="SGNH_hydro"/>
</dbReference>
<dbReference type="SUPFAM" id="SSF52266">
    <property type="entry name" value="SGNH hydrolase"/>
    <property type="match status" value="1"/>
</dbReference>
<proteinExistence type="predicted"/>
<dbReference type="HOGENOM" id="CLU_029872_1_0_0"/>
<dbReference type="CDD" id="cd01830">
    <property type="entry name" value="XynE_like"/>
    <property type="match status" value="1"/>
</dbReference>
<dbReference type="PANTHER" id="PTHR43784">
    <property type="entry name" value="GDSL-LIKE LIPASE/ACYLHYDROLASE, PUTATIVE (AFU_ORTHOLOGUE AFUA_2G00820)-RELATED"/>
    <property type="match status" value="1"/>
</dbReference>
<dbReference type="EMBL" id="CP000473">
    <property type="protein sequence ID" value="ABJ83080.1"/>
    <property type="molecule type" value="Genomic_DNA"/>
</dbReference>
<dbReference type="OrthoDB" id="1828825at2"/>
<accession>Q026I9</accession>
<feature type="domain" description="SGNH hydrolase-type esterase" evidence="1">
    <location>
        <begin position="144"/>
        <end position="335"/>
    </location>
</feature>